<dbReference type="InterPro" id="IPR002825">
    <property type="entry name" value="Pept_S49_ser-pept_pro"/>
</dbReference>
<dbReference type="PANTHER" id="PTHR35984:SF1">
    <property type="entry name" value="PERIPLASMIC SERINE PROTEASE"/>
    <property type="match status" value="1"/>
</dbReference>
<gene>
    <name evidence="1" type="ORF">KKC1_27930</name>
</gene>
<dbReference type="GO" id="GO:0016020">
    <property type="term" value="C:membrane"/>
    <property type="evidence" value="ECO:0007669"/>
    <property type="project" value="InterPro"/>
</dbReference>
<evidence type="ECO:0000313" key="1">
    <source>
        <dbReference type="EMBL" id="GAW93665.1"/>
    </source>
</evidence>
<reference evidence="2" key="1">
    <citation type="journal article" date="2017" name="Appl. Environ. Microbiol.">
        <title>Genomic analysis of Calderihabitans maritimus KKC1, a thermophilic hydrogenogenic carboxydotrophic bacterium isolated from marine sediment.</title>
        <authorList>
            <person name="Omae K."/>
            <person name="Yoneda Y."/>
            <person name="Fukuyama Y."/>
            <person name="Yoshida T."/>
            <person name="Sako Y."/>
        </authorList>
    </citation>
    <scope>NUCLEOTIDE SEQUENCE [LARGE SCALE GENOMIC DNA]</scope>
    <source>
        <strain evidence="2">KKC1</strain>
    </source>
</reference>
<dbReference type="Gene3D" id="3.90.226.10">
    <property type="entry name" value="2-enoyl-CoA Hydratase, Chain A, domain 1"/>
    <property type="match status" value="1"/>
</dbReference>
<dbReference type="PANTHER" id="PTHR35984">
    <property type="entry name" value="PERIPLASMIC SERINE PROTEASE"/>
    <property type="match status" value="1"/>
</dbReference>
<dbReference type="SUPFAM" id="SSF52096">
    <property type="entry name" value="ClpP/crotonase"/>
    <property type="match status" value="1"/>
</dbReference>
<keyword evidence="2" id="KW-1185">Reference proteome</keyword>
<comment type="caution">
    <text evidence="1">The sequence shown here is derived from an EMBL/GenBank/DDBJ whole genome shotgun (WGS) entry which is preliminary data.</text>
</comment>
<accession>A0A1Z5HWH2</accession>
<dbReference type="Pfam" id="PF01972">
    <property type="entry name" value="SDH_protease"/>
    <property type="match status" value="1"/>
</dbReference>
<evidence type="ECO:0000313" key="2">
    <source>
        <dbReference type="Proteomes" id="UP000197032"/>
    </source>
</evidence>
<dbReference type="AlphaFoldDB" id="A0A1Z5HWH2"/>
<sequence>MSGFDLFWTIFIILSLLPLWKQHQLRAMRVKLIRKIEKKRGSRVITMIHRQESLSFLGLPISRYINVEDSEQILRAIRLTPDDMPIDLILHTPGGLVLAAEQIAHALQKHPAKVTVFVPHYAMSGGTLIALAADEIVMDENAVLGPVDPQLGQYPAVSILNTVREKDVNRVEDRTLILADVARKAVAQVENYVFTLLKEKMSEEKAREIAKALTEGRWTHDYPITCEQLESWGLPVSKKLFKEIYLLMELYPQPPQRRPSVQYIPLPYGEENERRNS</sequence>
<organism evidence="1 2">
    <name type="scientific">Calderihabitans maritimus</name>
    <dbReference type="NCBI Taxonomy" id="1246530"/>
    <lineage>
        <taxon>Bacteria</taxon>
        <taxon>Bacillati</taxon>
        <taxon>Bacillota</taxon>
        <taxon>Clostridia</taxon>
        <taxon>Neomoorellales</taxon>
        <taxon>Calderihabitantaceae</taxon>
        <taxon>Calderihabitans</taxon>
    </lineage>
</organism>
<protein>
    <recommendedName>
        <fullName evidence="3">Periplasmic serine protease</fullName>
    </recommendedName>
</protein>
<dbReference type="OrthoDB" id="9806253at2"/>
<proteinExistence type="predicted"/>
<dbReference type="EMBL" id="BDGJ01000168">
    <property type="protein sequence ID" value="GAW93665.1"/>
    <property type="molecule type" value="Genomic_DNA"/>
</dbReference>
<dbReference type="InterPro" id="IPR029045">
    <property type="entry name" value="ClpP/crotonase-like_dom_sf"/>
</dbReference>
<dbReference type="NCBIfam" id="NF047768">
    <property type="entry name" value="Clp_like_SDH"/>
    <property type="match status" value="1"/>
</dbReference>
<evidence type="ECO:0008006" key="3">
    <source>
        <dbReference type="Google" id="ProtNLM"/>
    </source>
</evidence>
<name>A0A1Z5HWH2_9FIRM</name>
<dbReference type="RefSeq" id="WP_088554754.1">
    <property type="nucleotide sequence ID" value="NZ_BDGJ01000168.1"/>
</dbReference>
<dbReference type="Proteomes" id="UP000197032">
    <property type="component" value="Unassembled WGS sequence"/>
</dbReference>